<dbReference type="EMBL" id="JAOB01000039">
    <property type="protein sequence ID" value="EUA44096.1"/>
    <property type="molecule type" value="Genomic_DNA"/>
</dbReference>
<accession>X8BKU0</accession>
<dbReference type="AlphaFoldDB" id="X8BKU0"/>
<proteinExistence type="predicted"/>
<sequence>MATLLAPRGAGGVDEVGDVVRVWQRQRSAGLRSPRGRSRRSPPRHAG</sequence>
<organism evidence="2">
    <name type="scientific">Mycobacterium xenopi 4042</name>
    <dbReference type="NCBI Taxonomy" id="1299334"/>
    <lineage>
        <taxon>Bacteria</taxon>
        <taxon>Bacillati</taxon>
        <taxon>Actinomycetota</taxon>
        <taxon>Actinomycetes</taxon>
        <taxon>Mycobacteriales</taxon>
        <taxon>Mycobacteriaceae</taxon>
        <taxon>Mycobacterium</taxon>
    </lineage>
</organism>
<name>X8BKU0_MYCXE</name>
<reference evidence="2" key="1">
    <citation type="submission" date="2014-01" db="EMBL/GenBank/DDBJ databases">
        <authorList>
            <person name="Brown-Elliot B."/>
            <person name="Wallace R."/>
            <person name="Lenaerts A."/>
            <person name="Ordway D."/>
            <person name="DeGroote M.A."/>
            <person name="Parker T."/>
            <person name="Sizemore C."/>
            <person name="Tallon L.J."/>
            <person name="Sadzewicz L.K."/>
            <person name="Sengamalay N."/>
            <person name="Fraser C.M."/>
            <person name="Hine E."/>
            <person name="Shefchek K.A."/>
            <person name="Das S.P."/>
            <person name="Tettelin H."/>
        </authorList>
    </citation>
    <scope>NUCLEOTIDE SEQUENCE [LARGE SCALE GENOMIC DNA]</scope>
    <source>
        <strain evidence="2">4042</strain>
    </source>
</reference>
<evidence type="ECO:0000256" key="1">
    <source>
        <dbReference type="SAM" id="MobiDB-lite"/>
    </source>
</evidence>
<comment type="caution">
    <text evidence="2">The sequence shown here is derived from an EMBL/GenBank/DDBJ whole genome shotgun (WGS) entry which is preliminary data.</text>
</comment>
<evidence type="ECO:0000313" key="2">
    <source>
        <dbReference type="EMBL" id="EUA44096.1"/>
    </source>
</evidence>
<feature type="region of interest" description="Disordered" evidence="1">
    <location>
        <begin position="26"/>
        <end position="47"/>
    </location>
</feature>
<feature type="compositionally biased region" description="Basic residues" evidence="1">
    <location>
        <begin position="34"/>
        <end position="47"/>
    </location>
</feature>
<gene>
    <name evidence="2" type="ORF">I553_3043</name>
</gene>
<protein>
    <submittedName>
        <fullName evidence="2">Uncharacterized protein</fullName>
    </submittedName>
</protein>